<evidence type="ECO:0000256" key="1">
    <source>
        <dbReference type="ARBA" id="ARBA00022801"/>
    </source>
</evidence>
<comment type="caution">
    <text evidence="4">The sequence shown here is derived from an EMBL/GenBank/DDBJ whole genome shotgun (WGS) entry which is preliminary data.</text>
</comment>
<dbReference type="InterPro" id="IPR005754">
    <property type="entry name" value="Sortase"/>
</dbReference>
<dbReference type="SUPFAM" id="SSF63817">
    <property type="entry name" value="Sortase"/>
    <property type="match status" value="1"/>
</dbReference>
<gene>
    <name evidence="4" type="ORF">KDA82_10830</name>
</gene>
<dbReference type="GO" id="GO:0016787">
    <property type="term" value="F:hydrolase activity"/>
    <property type="evidence" value="ECO:0007669"/>
    <property type="project" value="UniProtKB-KW"/>
</dbReference>
<proteinExistence type="predicted"/>
<dbReference type="Proteomes" id="UP000675554">
    <property type="component" value="Unassembled WGS sequence"/>
</dbReference>
<keyword evidence="1" id="KW-0378">Hydrolase</keyword>
<evidence type="ECO:0000256" key="2">
    <source>
        <dbReference type="SAM" id="MobiDB-lite"/>
    </source>
</evidence>
<reference evidence="4" key="1">
    <citation type="submission" date="2021-04" db="EMBL/GenBank/DDBJ databases">
        <title>Sequencing of actinobacteria type strains.</title>
        <authorList>
            <person name="Nguyen G.-S."/>
            <person name="Wentzel A."/>
        </authorList>
    </citation>
    <scope>NUCLEOTIDE SEQUENCE</scope>
    <source>
        <strain evidence="4">DSM 42095</strain>
    </source>
</reference>
<dbReference type="AlphaFoldDB" id="A0A8T4IW78"/>
<dbReference type="CDD" id="cd05829">
    <property type="entry name" value="Sortase_F"/>
    <property type="match status" value="1"/>
</dbReference>
<feature type="transmembrane region" description="Helical" evidence="3">
    <location>
        <begin position="16"/>
        <end position="34"/>
    </location>
</feature>
<dbReference type="Pfam" id="PF04203">
    <property type="entry name" value="Sortase"/>
    <property type="match status" value="1"/>
</dbReference>
<keyword evidence="3" id="KW-0472">Membrane</keyword>
<accession>A0A8T4IW78</accession>
<protein>
    <submittedName>
        <fullName evidence="4">Class F sortase</fullName>
    </submittedName>
</protein>
<dbReference type="EMBL" id="JAGSMN010000215">
    <property type="protein sequence ID" value="MBR7673504.1"/>
    <property type="molecule type" value="Genomic_DNA"/>
</dbReference>
<organism evidence="4 5">
    <name type="scientific">Streptomyces daliensis</name>
    <dbReference type="NCBI Taxonomy" id="299421"/>
    <lineage>
        <taxon>Bacteria</taxon>
        <taxon>Bacillati</taxon>
        <taxon>Actinomycetota</taxon>
        <taxon>Actinomycetes</taxon>
        <taxon>Kitasatosporales</taxon>
        <taxon>Streptomycetaceae</taxon>
        <taxon>Streptomyces</taxon>
    </lineage>
</organism>
<dbReference type="InterPro" id="IPR042001">
    <property type="entry name" value="Sortase_F"/>
</dbReference>
<dbReference type="NCBIfam" id="NF033748">
    <property type="entry name" value="class_F_sortase"/>
    <property type="match status" value="1"/>
</dbReference>
<feature type="region of interest" description="Disordered" evidence="2">
    <location>
        <begin position="43"/>
        <end position="75"/>
    </location>
</feature>
<keyword evidence="3" id="KW-0812">Transmembrane</keyword>
<keyword evidence="5" id="KW-1185">Reference proteome</keyword>
<sequence>MPPDTPDGEPRTSARSRLTTGVAWAVLLLGLWLWGRELTEGGRSGAVFGDDSRTRGAAAGTQRLPAAHDPLPGTPRPVKLRIGALGVRAPVIARGVEGHGGIAAPPYSRPGLAGWYGAGPVPGARGASLIVGHVDTERHKAVFYGLSSADRGTRIEVTRSDGTVAEFTVERTKVVRHEDFDAREVYGPAVRGRSELRLLTCGGAFDHERRAYTSNVVVSAYLTGSRGTPAGS</sequence>
<keyword evidence="3" id="KW-1133">Transmembrane helix</keyword>
<name>A0A8T4IW78_9ACTN</name>
<dbReference type="InterPro" id="IPR023365">
    <property type="entry name" value="Sortase_dom-sf"/>
</dbReference>
<evidence type="ECO:0000256" key="3">
    <source>
        <dbReference type="SAM" id="Phobius"/>
    </source>
</evidence>
<evidence type="ECO:0000313" key="5">
    <source>
        <dbReference type="Proteomes" id="UP000675554"/>
    </source>
</evidence>
<dbReference type="Gene3D" id="2.40.260.10">
    <property type="entry name" value="Sortase"/>
    <property type="match status" value="1"/>
</dbReference>
<evidence type="ECO:0000313" key="4">
    <source>
        <dbReference type="EMBL" id="MBR7673504.1"/>
    </source>
</evidence>